<feature type="region of interest" description="Disordered" evidence="1">
    <location>
        <begin position="35"/>
        <end position="57"/>
    </location>
</feature>
<protein>
    <submittedName>
        <fullName evidence="2">Uncharacterized protein</fullName>
    </submittedName>
</protein>
<reference evidence="2 3" key="1">
    <citation type="submission" date="2014-03" db="EMBL/GenBank/DDBJ databases">
        <title>Genomics of Bifidobacteria.</title>
        <authorList>
            <person name="Ventura M."/>
            <person name="Milani C."/>
            <person name="Lugli G.A."/>
        </authorList>
    </citation>
    <scope>NUCLEOTIDE SEQUENCE [LARGE SCALE GENOMIC DNA]</scope>
    <source>
        <strain evidence="2 3">DSM 22767</strain>
    </source>
</reference>
<gene>
    <name evidence="2" type="ORF">BBOH_0013</name>
</gene>
<organism evidence="2 3">
    <name type="scientific">Bifidobacterium bohemicum DSM 22767</name>
    <dbReference type="NCBI Taxonomy" id="1437606"/>
    <lineage>
        <taxon>Bacteria</taxon>
        <taxon>Bacillati</taxon>
        <taxon>Actinomycetota</taxon>
        <taxon>Actinomycetes</taxon>
        <taxon>Bifidobacteriales</taxon>
        <taxon>Bifidobacteriaceae</taxon>
        <taxon>Bifidobacterium</taxon>
    </lineage>
</organism>
<sequence length="57" mass="6442">MLANGPVTRSILTYSTDQTMYIKRMLRQSVAPYTHLSRPPLHNQSSATNVLTKTTHI</sequence>
<comment type="caution">
    <text evidence="2">The sequence shown here is derived from an EMBL/GenBank/DDBJ whole genome shotgun (WGS) entry which is preliminary data.</text>
</comment>
<name>A0A086ZJ44_9BIFI</name>
<evidence type="ECO:0000313" key="3">
    <source>
        <dbReference type="Proteomes" id="UP000029096"/>
    </source>
</evidence>
<evidence type="ECO:0000256" key="1">
    <source>
        <dbReference type="SAM" id="MobiDB-lite"/>
    </source>
</evidence>
<dbReference type="EMBL" id="JGYP01000001">
    <property type="protein sequence ID" value="KFI46544.1"/>
    <property type="molecule type" value="Genomic_DNA"/>
</dbReference>
<proteinExistence type="predicted"/>
<evidence type="ECO:0000313" key="2">
    <source>
        <dbReference type="EMBL" id="KFI46544.1"/>
    </source>
</evidence>
<dbReference type="Proteomes" id="UP000029096">
    <property type="component" value="Unassembled WGS sequence"/>
</dbReference>
<keyword evidence="3" id="KW-1185">Reference proteome</keyword>
<feature type="compositionally biased region" description="Polar residues" evidence="1">
    <location>
        <begin position="42"/>
        <end position="57"/>
    </location>
</feature>
<dbReference type="AlphaFoldDB" id="A0A086ZJ44"/>
<accession>A0A086ZJ44</accession>